<name>A0A218WSC6_PUNGR</name>
<dbReference type="AlphaFoldDB" id="A0A218WSC6"/>
<evidence type="ECO:0000313" key="2">
    <source>
        <dbReference type="EMBL" id="OWM75260.1"/>
    </source>
</evidence>
<proteinExistence type="predicted"/>
<evidence type="ECO:0000313" key="3">
    <source>
        <dbReference type="Proteomes" id="UP000197138"/>
    </source>
</evidence>
<organism evidence="2 3">
    <name type="scientific">Punica granatum</name>
    <name type="common">Pomegranate</name>
    <dbReference type="NCBI Taxonomy" id="22663"/>
    <lineage>
        <taxon>Eukaryota</taxon>
        <taxon>Viridiplantae</taxon>
        <taxon>Streptophyta</taxon>
        <taxon>Embryophyta</taxon>
        <taxon>Tracheophyta</taxon>
        <taxon>Spermatophyta</taxon>
        <taxon>Magnoliopsida</taxon>
        <taxon>eudicotyledons</taxon>
        <taxon>Gunneridae</taxon>
        <taxon>Pentapetalae</taxon>
        <taxon>rosids</taxon>
        <taxon>malvids</taxon>
        <taxon>Myrtales</taxon>
        <taxon>Lythraceae</taxon>
        <taxon>Punica</taxon>
    </lineage>
</organism>
<accession>A0A218WSC6</accession>
<feature type="compositionally biased region" description="Basic and acidic residues" evidence="1">
    <location>
        <begin position="83"/>
        <end position="93"/>
    </location>
</feature>
<feature type="region of interest" description="Disordered" evidence="1">
    <location>
        <begin position="1"/>
        <end position="115"/>
    </location>
</feature>
<dbReference type="Proteomes" id="UP000197138">
    <property type="component" value="Unassembled WGS sequence"/>
</dbReference>
<reference evidence="3" key="1">
    <citation type="journal article" date="2017" name="Plant J.">
        <title>The pomegranate (Punica granatum L.) genome and the genomics of punicalagin biosynthesis.</title>
        <authorList>
            <person name="Qin G."/>
            <person name="Xu C."/>
            <person name="Ming R."/>
            <person name="Tang H."/>
            <person name="Guyot R."/>
            <person name="Kramer E.M."/>
            <person name="Hu Y."/>
            <person name="Yi X."/>
            <person name="Qi Y."/>
            <person name="Xu X."/>
            <person name="Gao Z."/>
            <person name="Pan H."/>
            <person name="Jian J."/>
            <person name="Tian Y."/>
            <person name="Yue Z."/>
            <person name="Xu Y."/>
        </authorList>
    </citation>
    <scope>NUCLEOTIDE SEQUENCE [LARGE SCALE GENOMIC DNA]</scope>
    <source>
        <strain evidence="3">cv. Dabenzi</strain>
    </source>
</reference>
<evidence type="ECO:0000256" key="1">
    <source>
        <dbReference type="SAM" id="MobiDB-lite"/>
    </source>
</evidence>
<comment type="caution">
    <text evidence="2">The sequence shown here is derived from an EMBL/GenBank/DDBJ whole genome shotgun (WGS) entry which is preliminary data.</text>
</comment>
<gene>
    <name evidence="2" type="ORF">CDL15_Pgr023781</name>
</gene>
<protein>
    <submittedName>
        <fullName evidence="2">Uncharacterized protein</fullName>
    </submittedName>
</protein>
<feature type="compositionally biased region" description="Basic and acidic residues" evidence="1">
    <location>
        <begin position="31"/>
        <end position="40"/>
    </location>
</feature>
<feature type="compositionally biased region" description="Low complexity" evidence="1">
    <location>
        <begin position="17"/>
        <end position="30"/>
    </location>
</feature>
<sequence length="115" mass="12843">MSPGELSGHFHEKQRSQRSPSTSQRSPSTSRHLENIEKIPVKVPKSSRGQRSSTEGDEPTIPHGAKESPKRMLGCTKSNRGPGDAKLRSERPNRAKPTLEAPSRPNVRPHDAWRY</sequence>
<dbReference type="EMBL" id="MTKT01003389">
    <property type="protein sequence ID" value="OWM75260.1"/>
    <property type="molecule type" value="Genomic_DNA"/>
</dbReference>